<accession>A0A076LFF6</accession>
<dbReference type="Pfam" id="PF00571">
    <property type="entry name" value="CBS"/>
    <property type="match status" value="4"/>
</dbReference>
<feature type="domain" description="CBS" evidence="3">
    <location>
        <begin position="214"/>
        <end position="271"/>
    </location>
</feature>
<dbReference type="InterPro" id="IPR046342">
    <property type="entry name" value="CBS_dom_sf"/>
</dbReference>
<dbReference type="PIRSF" id="PIRSF036983">
    <property type="entry name" value="UCP_2CBS_MJ1404"/>
    <property type="match status" value="1"/>
</dbReference>
<organism evidence="4 5">
    <name type="scientific">Methanocaldococcus bathoardescens</name>
    <dbReference type="NCBI Taxonomy" id="1301915"/>
    <lineage>
        <taxon>Archaea</taxon>
        <taxon>Methanobacteriati</taxon>
        <taxon>Methanobacteriota</taxon>
        <taxon>Methanomada group</taxon>
        <taxon>Methanococci</taxon>
        <taxon>Methanococcales</taxon>
        <taxon>Methanocaldococcaceae</taxon>
        <taxon>Methanocaldococcus</taxon>
    </lineage>
</organism>
<dbReference type="PANTHER" id="PTHR48108">
    <property type="entry name" value="CBS DOMAIN-CONTAINING PROTEIN CBSX2, CHLOROPLASTIC"/>
    <property type="match status" value="1"/>
</dbReference>
<dbReference type="AlphaFoldDB" id="A0A076LFF6"/>
<feature type="domain" description="CBS" evidence="3">
    <location>
        <begin position="136"/>
        <end position="192"/>
    </location>
</feature>
<dbReference type="EMBL" id="CP009149">
    <property type="protein sequence ID" value="AIJ05183.1"/>
    <property type="molecule type" value="Genomic_DNA"/>
</dbReference>
<dbReference type="InterPro" id="IPR000644">
    <property type="entry name" value="CBS_dom"/>
</dbReference>
<proteinExistence type="predicted"/>
<name>A0A076LFF6_9EURY</name>
<dbReference type="STRING" id="1301915.JH146_0333"/>
<evidence type="ECO:0000313" key="4">
    <source>
        <dbReference type="EMBL" id="AIJ05183.1"/>
    </source>
</evidence>
<dbReference type="InterPro" id="IPR014651">
    <property type="entry name" value="UCP036983_2CBS_MJ1404"/>
</dbReference>
<keyword evidence="5" id="KW-1185">Reference proteome</keyword>
<gene>
    <name evidence="4" type="ORF">JH146_0333</name>
</gene>
<feature type="domain" description="CBS" evidence="3">
    <location>
        <begin position="10"/>
        <end position="68"/>
    </location>
</feature>
<dbReference type="KEGG" id="mjh:JH146_0333"/>
<dbReference type="PROSITE" id="PS51371">
    <property type="entry name" value="CBS"/>
    <property type="match status" value="4"/>
</dbReference>
<keyword evidence="2" id="KW-0129">CBS domain</keyword>
<dbReference type="InterPro" id="IPR051462">
    <property type="entry name" value="CBS_domain-containing"/>
</dbReference>
<dbReference type="Proteomes" id="UP000028781">
    <property type="component" value="Chromosome"/>
</dbReference>
<evidence type="ECO:0000256" key="1">
    <source>
        <dbReference type="ARBA" id="ARBA00022737"/>
    </source>
</evidence>
<dbReference type="HOGENOM" id="CLU_656595_0_0_2"/>
<dbReference type="Gene3D" id="3.10.580.10">
    <property type="entry name" value="CBS-domain"/>
    <property type="match status" value="2"/>
</dbReference>
<dbReference type="OrthoDB" id="9280at2157"/>
<evidence type="ECO:0000259" key="3">
    <source>
        <dbReference type="PROSITE" id="PS51371"/>
    </source>
</evidence>
<dbReference type="RefSeq" id="WP_048201378.1">
    <property type="nucleotide sequence ID" value="NZ_CP009149.1"/>
</dbReference>
<protein>
    <submittedName>
        <fullName evidence="4">Signal transduction protein with CBS domains</fullName>
    </submittedName>
</protein>
<dbReference type="SMART" id="SM00116">
    <property type="entry name" value="CBS"/>
    <property type="match status" value="4"/>
</dbReference>
<feature type="domain" description="CBS" evidence="3">
    <location>
        <begin position="71"/>
        <end position="130"/>
    </location>
</feature>
<evidence type="ECO:0000256" key="2">
    <source>
        <dbReference type="PROSITE-ProRule" id="PRU00703"/>
    </source>
</evidence>
<reference evidence="4 5" key="1">
    <citation type="journal article" date="2015" name="Int. J. Syst. Evol. Microbiol.">
        <title>M ethanocaldococcus bathoardescens sp. nov., a hyperthermophilic methanogen isolated from a volcanically active deep-sea hydrothermal vent.</title>
        <authorList>
            <person name="Stewart L.C."/>
            <person name="Jung J.H."/>
            <person name="Kim Y.T."/>
            <person name="Kwon S.W."/>
            <person name="Park C.S."/>
            <person name="Holden J.F."/>
        </authorList>
    </citation>
    <scope>NUCLEOTIDE SEQUENCE [LARGE SCALE GENOMIC DNA]</scope>
    <source>
        <strain evidence="4 5">JH146</strain>
    </source>
</reference>
<dbReference type="SUPFAM" id="SSF54631">
    <property type="entry name" value="CBS-domain pair"/>
    <property type="match status" value="2"/>
</dbReference>
<sequence>MLNEPVKEIMTRDVVTVTPDTPVSKAMGIMEENGFHHLIVVDNKDGKEEYYLISMRDLLLASSTHEEVGSLMYKAHCIHEETPFLDAVCEMLDSGQRAAPIVNDEGKLVGIITDYDIMARAAKSKIMKDTKVTKIMTRNVITIKEDDSIGKARALMRDNNIGRLVVVDDEGNPIGMVTEVDILKKVFKPKKKMTVGEFKGEKVPRMGQPVKMIMNTPLITVGIDATAADAARVMQEYDIRGVPVVKGKSLRGIVTRLDIIKYIADLKKGAMIEIELHGMLDPEFKDLAERIIATEVKKMVKHTGKIHWIKITIKKDRDKGGIPYYRITTYVKTPNKLYVGEGRPKASLPNKLEAEGEDIAYVSEHERWEFIDILKESLESVLRQLEADYEKHHPKYAGRVVKGQFPEEFNPEEFKKEE</sequence>
<dbReference type="GeneID" id="24890926"/>
<keyword evidence="1" id="KW-0677">Repeat</keyword>
<dbReference type="PANTHER" id="PTHR48108:SF23">
    <property type="entry name" value="CBS DOMAIN-CONTAINING PROTEIN"/>
    <property type="match status" value="1"/>
</dbReference>
<evidence type="ECO:0000313" key="5">
    <source>
        <dbReference type="Proteomes" id="UP000028781"/>
    </source>
</evidence>